<dbReference type="OrthoDB" id="432759at2759"/>
<proteinExistence type="predicted"/>
<gene>
    <name evidence="6" type="primary">HRP1</name>
    <name evidence="6" type="ORF">SPIL2461_LOCUS11052</name>
</gene>
<dbReference type="AlphaFoldDB" id="A0A812RPH7"/>
<dbReference type="PANTHER" id="PTHR48033">
    <property type="entry name" value="RNA-BINDING (RRM/RBD/RNP MOTIFS) FAMILY PROTEIN"/>
    <property type="match status" value="1"/>
</dbReference>
<dbReference type="Pfam" id="PF00076">
    <property type="entry name" value="RRM_1"/>
    <property type="match status" value="2"/>
</dbReference>
<dbReference type="GO" id="GO:0005654">
    <property type="term" value="C:nucleoplasm"/>
    <property type="evidence" value="ECO:0007669"/>
    <property type="project" value="TreeGrafter"/>
</dbReference>
<evidence type="ECO:0000313" key="7">
    <source>
        <dbReference type="Proteomes" id="UP000649617"/>
    </source>
</evidence>
<feature type="compositionally biased region" description="Basic and acidic residues" evidence="4">
    <location>
        <begin position="7"/>
        <end position="17"/>
    </location>
</feature>
<dbReference type="PANTHER" id="PTHR48033:SF10">
    <property type="entry name" value="RNA-BINDING PROTEIN SQUID"/>
    <property type="match status" value="1"/>
</dbReference>
<feature type="compositionally biased region" description="Basic and acidic residues" evidence="4">
    <location>
        <begin position="25"/>
        <end position="37"/>
    </location>
</feature>
<keyword evidence="3" id="KW-0694">RNA-binding</keyword>
<dbReference type="GO" id="GO:0003723">
    <property type="term" value="F:RNA binding"/>
    <property type="evidence" value="ECO:0007669"/>
    <property type="project" value="UniProtKB-UniRule"/>
</dbReference>
<accession>A0A812RPH7</accession>
<dbReference type="InterPro" id="IPR012677">
    <property type="entry name" value="Nucleotide-bd_a/b_plait_sf"/>
</dbReference>
<keyword evidence="7" id="KW-1185">Reference proteome</keyword>
<feature type="domain" description="RRM" evidence="5">
    <location>
        <begin position="38"/>
        <end position="124"/>
    </location>
</feature>
<evidence type="ECO:0000256" key="3">
    <source>
        <dbReference type="PROSITE-ProRule" id="PRU00176"/>
    </source>
</evidence>
<protein>
    <submittedName>
        <fullName evidence="6">HRP1 protein</fullName>
    </submittedName>
</protein>
<dbReference type="InterPro" id="IPR000504">
    <property type="entry name" value="RRM_dom"/>
</dbReference>
<dbReference type="Gene3D" id="3.30.70.330">
    <property type="match status" value="2"/>
</dbReference>
<name>A0A812RPH7_SYMPI</name>
<evidence type="ECO:0000256" key="1">
    <source>
        <dbReference type="ARBA" id="ARBA00004123"/>
    </source>
</evidence>
<keyword evidence="2" id="KW-0539">Nucleus</keyword>
<dbReference type="GO" id="GO:0000785">
    <property type="term" value="C:chromatin"/>
    <property type="evidence" value="ECO:0007669"/>
    <property type="project" value="TreeGrafter"/>
</dbReference>
<dbReference type="EMBL" id="CAJNIZ010021380">
    <property type="protein sequence ID" value="CAE7451041.1"/>
    <property type="molecule type" value="Genomic_DNA"/>
</dbReference>
<dbReference type="SUPFAM" id="SSF54928">
    <property type="entry name" value="RNA-binding domain, RBD"/>
    <property type="match status" value="2"/>
</dbReference>
<dbReference type="SMART" id="SM00360">
    <property type="entry name" value="RRM"/>
    <property type="match status" value="2"/>
</dbReference>
<evidence type="ECO:0000259" key="5">
    <source>
        <dbReference type="PROSITE" id="PS50102"/>
    </source>
</evidence>
<evidence type="ECO:0000256" key="4">
    <source>
        <dbReference type="SAM" id="MobiDB-lite"/>
    </source>
</evidence>
<dbReference type="GO" id="GO:0010468">
    <property type="term" value="P:regulation of gene expression"/>
    <property type="evidence" value="ECO:0007669"/>
    <property type="project" value="TreeGrafter"/>
</dbReference>
<comment type="subcellular location">
    <subcellularLocation>
        <location evidence="1">Nucleus</location>
    </subcellularLocation>
</comment>
<comment type="caution">
    <text evidence="6">The sequence shown here is derived from an EMBL/GenBank/DDBJ whole genome shotgun (WGS) entry which is preliminary data.</text>
</comment>
<feature type="region of interest" description="Disordered" evidence="4">
    <location>
        <begin position="1"/>
        <end position="38"/>
    </location>
</feature>
<evidence type="ECO:0000256" key="2">
    <source>
        <dbReference type="ARBA" id="ARBA00023242"/>
    </source>
</evidence>
<organism evidence="6 7">
    <name type="scientific">Symbiodinium pilosum</name>
    <name type="common">Dinoflagellate</name>
    <dbReference type="NCBI Taxonomy" id="2952"/>
    <lineage>
        <taxon>Eukaryota</taxon>
        <taxon>Sar</taxon>
        <taxon>Alveolata</taxon>
        <taxon>Dinophyceae</taxon>
        <taxon>Suessiales</taxon>
        <taxon>Symbiodiniaceae</taxon>
        <taxon>Symbiodinium</taxon>
    </lineage>
</organism>
<feature type="region of interest" description="Disordered" evidence="4">
    <location>
        <begin position="116"/>
        <end position="138"/>
    </location>
</feature>
<reference evidence="6" key="1">
    <citation type="submission" date="2021-02" db="EMBL/GenBank/DDBJ databases">
        <authorList>
            <person name="Dougan E. K."/>
            <person name="Rhodes N."/>
            <person name="Thang M."/>
            <person name="Chan C."/>
        </authorList>
    </citation>
    <scope>NUCLEOTIDE SEQUENCE</scope>
</reference>
<sequence length="444" mass="50117">MTHFRRRCWDDARDRSRSRSRSRERRKESKKQGDGDSQRFFLKGTADLDEKQIQQHFKEFGKVTNCNVLMDKRKKQFRGMGFLTMKPEGVYEGRKTTKQDMVAWILSETHTINGVQIEVTQADEKPEEDEDRKREDRVTERRLARLDKEQRMSRALGGVILDRGQEKLVPSPWFKRWRTHLWETLPKGLNPISWKDANLQWLCCTIWSEVADHAARTGDKTVKEALAFFRDAHSEATRWLFVPAADVLLIIGDGLLTLTALGVFVTQEYVEPIAPPTMSTLVNIVIPTFASANPPAQAVMGNVPQIPPLTFSANPDLNRMQKGNHDDCKIFVGGLPLTTTLDQLLRYFSAYGQVTDAVIMTDKLTGKPRGFAFICYETPASVLSVLQDHDKHHVAGKWVDVKRAIADFLPGPRTAVSPEFAVPAAQAQTSPQTAALYDPLAEAG</sequence>
<evidence type="ECO:0000313" key="6">
    <source>
        <dbReference type="EMBL" id="CAE7451041.1"/>
    </source>
</evidence>
<feature type="domain" description="RRM" evidence="5">
    <location>
        <begin position="328"/>
        <end position="406"/>
    </location>
</feature>
<dbReference type="PROSITE" id="PS50102">
    <property type="entry name" value="RRM"/>
    <property type="match status" value="2"/>
</dbReference>
<dbReference type="Proteomes" id="UP000649617">
    <property type="component" value="Unassembled WGS sequence"/>
</dbReference>
<dbReference type="InterPro" id="IPR035979">
    <property type="entry name" value="RBD_domain_sf"/>
</dbReference>